<evidence type="ECO:0000313" key="2">
    <source>
        <dbReference type="Proteomes" id="UP001250538"/>
    </source>
</evidence>
<organism evidence="1 2">
    <name type="scientific">Paenibacillus suaedae</name>
    <dbReference type="NCBI Taxonomy" id="3077233"/>
    <lineage>
        <taxon>Bacteria</taxon>
        <taxon>Bacillati</taxon>
        <taxon>Bacillota</taxon>
        <taxon>Bacilli</taxon>
        <taxon>Bacillales</taxon>
        <taxon>Paenibacillaceae</taxon>
        <taxon>Paenibacillus</taxon>
    </lineage>
</organism>
<evidence type="ECO:0000313" key="1">
    <source>
        <dbReference type="EMBL" id="MDT8975716.1"/>
    </source>
</evidence>
<dbReference type="AlphaFoldDB" id="A0AAJ2JS48"/>
<gene>
    <name evidence="1" type="ORF">RQP50_05610</name>
</gene>
<accession>A0AAJ2JS48</accession>
<dbReference type="Proteomes" id="UP001250538">
    <property type="component" value="Unassembled WGS sequence"/>
</dbReference>
<protein>
    <submittedName>
        <fullName evidence="1">Uncharacterized protein</fullName>
    </submittedName>
</protein>
<proteinExistence type="predicted"/>
<keyword evidence="2" id="KW-1185">Reference proteome</keyword>
<comment type="caution">
    <text evidence="1">The sequence shown here is derived from an EMBL/GenBank/DDBJ whole genome shotgun (WGS) entry which is preliminary data.</text>
</comment>
<sequence length="173" mass="20890">MLKFENKELEIYDFWLPKEIEAQIIKCFVGLHDQLLFPYYACNFESFPEDIDYIKARTKFISQDPVFEDITLLNPNDYIYWYEPTGFEDLVGILNRDYFTYRCIVVPKDGSLKDCRFKLFTYEHAMYMEEETRALYIEESKENDYENNVYPLIRKIPMDITNEMNFKTEGEDS</sequence>
<dbReference type="RefSeq" id="WP_315743850.1">
    <property type="nucleotide sequence ID" value="NZ_JAVYAA010000001.1"/>
</dbReference>
<name>A0AAJ2JS48_9BACL</name>
<reference evidence="2" key="1">
    <citation type="submission" date="2023-09" db="EMBL/GenBank/DDBJ databases">
        <title>Paenibacillus sp. chi10 Genome sequencing and assembly.</title>
        <authorList>
            <person name="Kim I."/>
        </authorList>
    </citation>
    <scope>NUCLEOTIDE SEQUENCE [LARGE SCALE GENOMIC DNA]</scope>
    <source>
        <strain evidence="2">chi10</strain>
    </source>
</reference>
<dbReference type="EMBL" id="JAVYAA010000001">
    <property type="protein sequence ID" value="MDT8975716.1"/>
    <property type="molecule type" value="Genomic_DNA"/>
</dbReference>